<name>A0A6B2NJ78_9RHOB</name>
<dbReference type="CDD" id="cd16278">
    <property type="entry name" value="metallo-hydrolase-like_MBL-fold"/>
    <property type="match status" value="1"/>
</dbReference>
<dbReference type="PANTHER" id="PTHR23131">
    <property type="entry name" value="ENDORIBONUCLEASE LACTB2"/>
    <property type="match status" value="1"/>
</dbReference>
<protein>
    <submittedName>
        <fullName evidence="2">MBL fold metallo-hydrolase</fullName>
    </submittedName>
</protein>
<evidence type="ECO:0000313" key="2">
    <source>
        <dbReference type="EMBL" id="NDW44141.1"/>
    </source>
</evidence>
<accession>A0A6B2NJ78</accession>
<proteinExistence type="predicted"/>
<organism evidence="2">
    <name type="scientific">Ruegeria sp. PrR005</name>
    <dbReference type="NCBI Taxonomy" id="2706882"/>
    <lineage>
        <taxon>Bacteria</taxon>
        <taxon>Pseudomonadati</taxon>
        <taxon>Pseudomonadota</taxon>
        <taxon>Alphaproteobacteria</taxon>
        <taxon>Rhodobacterales</taxon>
        <taxon>Roseobacteraceae</taxon>
        <taxon>Ruegeria</taxon>
    </lineage>
</organism>
<dbReference type="Gene3D" id="1.10.10.10">
    <property type="entry name" value="Winged helix-like DNA-binding domain superfamily/Winged helix DNA-binding domain"/>
    <property type="match status" value="1"/>
</dbReference>
<dbReference type="InterPro" id="IPR041516">
    <property type="entry name" value="LACTB2_WH"/>
</dbReference>
<dbReference type="InterPro" id="IPR036866">
    <property type="entry name" value="RibonucZ/Hydroxyglut_hydro"/>
</dbReference>
<dbReference type="AlphaFoldDB" id="A0A6B2NJ78"/>
<comment type="caution">
    <text evidence="2">The sequence shown here is derived from an EMBL/GenBank/DDBJ whole genome shotgun (WGS) entry which is preliminary data.</text>
</comment>
<dbReference type="PANTHER" id="PTHR23131:SF0">
    <property type="entry name" value="ENDORIBONUCLEASE LACTB2"/>
    <property type="match status" value="1"/>
</dbReference>
<gene>
    <name evidence="2" type="ORF">G0P99_04135</name>
</gene>
<keyword evidence="2" id="KW-0378">Hydrolase</keyword>
<dbReference type="SMART" id="SM00849">
    <property type="entry name" value="Lactamase_B"/>
    <property type="match status" value="1"/>
</dbReference>
<dbReference type="Gene3D" id="3.60.15.10">
    <property type="entry name" value="Ribonuclease Z/Hydroxyacylglutathione hydrolase-like"/>
    <property type="match status" value="1"/>
</dbReference>
<dbReference type="RefSeq" id="WP_164128014.1">
    <property type="nucleotide sequence ID" value="NZ_JAAGOX010000005.1"/>
</dbReference>
<feature type="domain" description="Metallo-beta-lactamase" evidence="1">
    <location>
        <begin position="36"/>
        <end position="216"/>
    </location>
</feature>
<sequence length="304" mass="31967">MTPPDDFDPPVGVSIELTPGLRRVVAPNPSPMTYRGTNTYLLGTRELAVIDPGPESAAHLEAILAALGPGQSISHIVVTHTHLDHSPLARPLAARTGAPVLAYGGPEAGRSAVMQALAAGGLAGGGEGIDRAFTPDRTVADGETIEGDGWALEVIHTPGHLGNHIALAWEDICFTADHVMGWASSLVSPPDGDLTDFMAACARLRARNWRAFHPGHGAPVNAPAARLDWLIEHRQGREAAILEALEDGACTARGLAERIYTETPAALLPAAERNVFAHLVDLYGKTRVSPIGDLAAGATFERLK</sequence>
<dbReference type="Pfam" id="PF17778">
    <property type="entry name" value="WHD_BLACT"/>
    <property type="match status" value="1"/>
</dbReference>
<evidence type="ECO:0000259" key="1">
    <source>
        <dbReference type="SMART" id="SM00849"/>
    </source>
</evidence>
<dbReference type="GO" id="GO:0016787">
    <property type="term" value="F:hydrolase activity"/>
    <property type="evidence" value="ECO:0007669"/>
    <property type="project" value="UniProtKB-KW"/>
</dbReference>
<dbReference type="EMBL" id="JAAGOX010000005">
    <property type="protein sequence ID" value="NDW44141.1"/>
    <property type="molecule type" value="Genomic_DNA"/>
</dbReference>
<dbReference type="Pfam" id="PF00753">
    <property type="entry name" value="Lactamase_B"/>
    <property type="match status" value="1"/>
</dbReference>
<dbReference type="InterPro" id="IPR036388">
    <property type="entry name" value="WH-like_DNA-bd_sf"/>
</dbReference>
<dbReference type="SUPFAM" id="SSF56281">
    <property type="entry name" value="Metallo-hydrolase/oxidoreductase"/>
    <property type="match status" value="1"/>
</dbReference>
<dbReference type="InterPro" id="IPR050662">
    <property type="entry name" value="Sec-metab_biosynth-thioest"/>
</dbReference>
<reference evidence="2" key="1">
    <citation type="submission" date="2020-02" db="EMBL/GenBank/DDBJ databases">
        <title>Delineation of the pyrene-degrading pathway in Roseobacter clade bacteria by genomic analysis.</title>
        <authorList>
            <person name="Zhou H."/>
            <person name="Wang H."/>
        </authorList>
    </citation>
    <scope>NUCLEOTIDE SEQUENCE</scope>
    <source>
        <strain evidence="2">PrR005</strain>
    </source>
</reference>
<dbReference type="InterPro" id="IPR001279">
    <property type="entry name" value="Metallo-B-lactamas"/>
</dbReference>